<organism evidence="5 6">
    <name type="scientific">Dreissena polymorpha</name>
    <name type="common">Zebra mussel</name>
    <name type="synonym">Mytilus polymorpha</name>
    <dbReference type="NCBI Taxonomy" id="45954"/>
    <lineage>
        <taxon>Eukaryota</taxon>
        <taxon>Metazoa</taxon>
        <taxon>Spiralia</taxon>
        <taxon>Lophotrochozoa</taxon>
        <taxon>Mollusca</taxon>
        <taxon>Bivalvia</taxon>
        <taxon>Autobranchia</taxon>
        <taxon>Heteroconchia</taxon>
        <taxon>Euheterodonta</taxon>
        <taxon>Imparidentia</taxon>
        <taxon>Neoheterodontei</taxon>
        <taxon>Myida</taxon>
        <taxon>Dreissenoidea</taxon>
        <taxon>Dreissenidae</taxon>
        <taxon>Dreissena</taxon>
    </lineage>
</organism>
<evidence type="ECO:0000256" key="2">
    <source>
        <dbReference type="PROSITE-ProRule" id="PRU00302"/>
    </source>
</evidence>
<sequence length="211" mass="23122">MLNSISGMRITILVFLLATNQHHASEATSLTAVAKFEQCQANNLGHVFLVGKDVSLRKCAAHCSKKEWCKGLAFARNVILCSLYNSMTSWGQTQSTQGDCAVIYKGNLTGMDFADVQLEELMECNEFVTVANGTVLGNMNREGNRKQVVCNDGFEIQNGSDISRCQNGKWEPKPTCVPKCGNGWQKHGSTCYFLVRITTSADGANKMPKVV</sequence>
<evidence type="ECO:0000256" key="1">
    <source>
        <dbReference type="ARBA" id="ARBA00023157"/>
    </source>
</evidence>
<dbReference type="Proteomes" id="UP000828390">
    <property type="component" value="Unassembled WGS sequence"/>
</dbReference>
<gene>
    <name evidence="5" type="ORF">DPMN_094703</name>
</gene>
<dbReference type="PROSITE" id="PS50923">
    <property type="entry name" value="SUSHI"/>
    <property type="match status" value="1"/>
</dbReference>
<comment type="caution">
    <text evidence="5">The sequence shown here is derived from an EMBL/GenBank/DDBJ whole genome shotgun (WGS) entry which is preliminary data.</text>
</comment>
<comment type="caution">
    <text evidence="2">Lacks conserved residue(s) required for the propagation of feature annotation.</text>
</comment>
<dbReference type="Pfam" id="PF00084">
    <property type="entry name" value="Sushi"/>
    <property type="match status" value="1"/>
</dbReference>
<dbReference type="AlphaFoldDB" id="A0A9D4L567"/>
<keyword evidence="2" id="KW-0768">Sushi</keyword>
<evidence type="ECO:0000313" key="6">
    <source>
        <dbReference type="Proteomes" id="UP000828390"/>
    </source>
</evidence>
<evidence type="ECO:0000259" key="4">
    <source>
        <dbReference type="PROSITE" id="PS50923"/>
    </source>
</evidence>
<proteinExistence type="predicted"/>
<protein>
    <recommendedName>
        <fullName evidence="4">Sushi domain-containing protein</fullName>
    </recommendedName>
</protein>
<feature type="signal peptide" evidence="3">
    <location>
        <begin position="1"/>
        <end position="24"/>
    </location>
</feature>
<evidence type="ECO:0000313" key="5">
    <source>
        <dbReference type="EMBL" id="KAH3852202.1"/>
    </source>
</evidence>
<evidence type="ECO:0000256" key="3">
    <source>
        <dbReference type="SAM" id="SignalP"/>
    </source>
</evidence>
<dbReference type="SMART" id="SM00032">
    <property type="entry name" value="CCP"/>
    <property type="match status" value="1"/>
</dbReference>
<dbReference type="Gene3D" id="2.10.70.10">
    <property type="entry name" value="Complement Module, domain 1"/>
    <property type="match status" value="1"/>
</dbReference>
<dbReference type="EMBL" id="JAIWYP010000003">
    <property type="protein sequence ID" value="KAH3852202.1"/>
    <property type="molecule type" value="Genomic_DNA"/>
</dbReference>
<keyword evidence="1" id="KW-1015">Disulfide bond</keyword>
<reference evidence="5" key="1">
    <citation type="journal article" date="2019" name="bioRxiv">
        <title>The Genome of the Zebra Mussel, Dreissena polymorpha: A Resource for Invasive Species Research.</title>
        <authorList>
            <person name="McCartney M.A."/>
            <person name="Auch B."/>
            <person name="Kono T."/>
            <person name="Mallez S."/>
            <person name="Zhang Y."/>
            <person name="Obille A."/>
            <person name="Becker A."/>
            <person name="Abrahante J.E."/>
            <person name="Garbe J."/>
            <person name="Badalamenti J.P."/>
            <person name="Herman A."/>
            <person name="Mangelson H."/>
            <person name="Liachko I."/>
            <person name="Sullivan S."/>
            <person name="Sone E.D."/>
            <person name="Koren S."/>
            <person name="Silverstein K.A.T."/>
            <person name="Beckman K.B."/>
            <person name="Gohl D.M."/>
        </authorList>
    </citation>
    <scope>NUCLEOTIDE SEQUENCE</scope>
    <source>
        <strain evidence="5">Duluth1</strain>
        <tissue evidence="5">Whole animal</tissue>
    </source>
</reference>
<dbReference type="SUPFAM" id="SSF57535">
    <property type="entry name" value="Complement control module/SCR domain"/>
    <property type="match status" value="1"/>
</dbReference>
<keyword evidence="3" id="KW-0732">Signal</keyword>
<name>A0A9D4L567_DREPO</name>
<reference evidence="5" key="2">
    <citation type="submission" date="2020-11" db="EMBL/GenBank/DDBJ databases">
        <authorList>
            <person name="McCartney M.A."/>
            <person name="Auch B."/>
            <person name="Kono T."/>
            <person name="Mallez S."/>
            <person name="Becker A."/>
            <person name="Gohl D.M."/>
            <person name="Silverstein K.A.T."/>
            <person name="Koren S."/>
            <person name="Bechman K.B."/>
            <person name="Herman A."/>
            <person name="Abrahante J.E."/>
            <person name="Garbe J."/>
        </authorList>
    </citation>
    <scope>NUCLEOTIDE SEQUENCE</scope>
    <source>
        <strain evidence="5">Duluth1</strain>
        <tissue evidence="5">Whole animal</tissue>
    </source>
</reference>
<keyword evidence="6" id="KW-1185">Reference proteome</keyword>
<dbReference type="InterPro" id="IPR000436">
    <property type="entry name" value="Sushi_SCR_CCP_dom"/>
</dbReference>
<accession>A0A9D4L567</accession>
<feature type="chain" id="PRO_5038845581" description="Sushi domain-containing protein" evidence="3">
    <location>
        <begin position="25"/>
        <end position="211"/>
    </location>
</feature>
<feature type="domain" description="Sushi" evidence="4">
    <location>
        <begin position="122"/>
        <end position="178"/>
    </location>
</feature>
<dbReference type="InterPro" id="IPR035976">
    <property type="entry name" value="Sushi/SCR/CCP_sf"/>
</dbReference>